<accession>A0A8S1RGU8</accession>
<reference evidence="1" key="1">
    <citation type="submission" date="2021-01" db="EMBL/GenBank/DDBJ databases">
        <authorList>
            <consortium name="Genoscope - CEA"/>
            <person name="William W."/>
        </authorList>
    </citation>
    <scope>NUCLEOTIDE SEQUENCE</scope>
</reference>
<name>A0A8S1RGU8_9CILI</name>
<evidence type="ECO:0000313" key="1">
    <source>
        <dbReference type="EMBL" id="CAD8127651.1"/>
    </source>
</evidence>
<proteinExistence type="predicted"/>
<dbReference type="OrthoDB" id="309122at2759"/>
<evidence type="ECO:0000313" key="2">
    <source>
        <dbReference type="Proteomes" id="UP000692954"/>
    </source>
</evidence>
<dbReference type="AlphaFoldDB" id="A0A8S1RGU8"/>
<gene>
    <name evidence="1" type="ORF">PSON_ATCC_30995.1.T1780084</name>
</gene>
<organism evidence="1 2">
    <name type="scientific">Paramecium sonneborni</name>
    <dbReference type="NCBI Taxonomy" id="65129"/>
    <lineage>
        <taxon>Eukaryota</taxon>
        <taxon>Sar</taxon>
        <taxon>Alveolata</taxon>
        <taxon>Ciliophora</taxon>
        <taxon>Intramacronucleata</taxon>
        <taxon>Oligohymenophorea</taxon>
        <taxon>Peniculida</taxon>
        <taxon>Parameciidae</taxon>
        <taxon>Paramecium</taxon>
    </lineage>
</organism>
<dbReference type="EMBL" id="CAJJDN010000178">
    <property type="protein sequence ID" value="CAD8127651.1"/>
    <property type="molecule type" value="Genomic_DNA"/>
</dbReference>
<keyword evidence="2" id="KW-1185">Reference proteome</keyword>
<sequence length="201" mass="23782">MDSIVQERENSQIIILKNLEVNSQINSSKLQQSIQNIRQLIKPTALHIEPQMLVLDKPDMKTPIKKSQNQKLSSDEYATLKKGSQVKNQLDFTQNSAQNQFEISYSYRKKESQIIKSTDYQKIFVLYNHFSIVQMIDSFEECFKLLIESSGAQLLRIPSNLILRILKEREELQHQCILLQRKLYYIDRLQEQYERSQQQNE</sequence>
<comment type="caution">
    <text evidence="1">The sequence shown here is derived from an EMBL/GenBank/DDBJ whole genome shotgun (WGS) entry which is preliminary data.</text>
</comment>
<dbReference type="Proteomes" id="UP000692954">
    <property type="component" value="Unassembled WGS sequence"/>
</dbReference>
<protein>
    <submittedName>
        <fullName evidence="1">Uncharacterized protein</fullName>
    </submittedName>
</protein>